<dbReference type="GO" id="GO:0005829">
    <property type="term" value="C:cytosol"/>
    <property type="evidence" value="ECO:0007669"/>
    <property type="project" value="TreeGrafter"/>
</dbReference>
<dbReference type="HAMAP" id="MF_01315">
    <property type="entry name" value="Ribosomal_uS13"/>
    <property type="match status" value="1"/>
</dbReference>
<dbReference type="HOGENOM" id="CLU_103849_0_1_2"/>
<keyword evidence="5 7" id="KW-0687">Ribonucleoprotein</keyword>
<dbReference type="GO" id="GO:0006412">
    <property type="term" value="P:translation"/>
    <property type="evidence" value="ECO:0007669"/>
    <property type="project" value="UniProtKB-UniRule"/>
</dbReference>
<dbReference type="Gene3D" id="4.10.910.10">
    <property type="entry name" value="30s ribosomal protein s13, domain 2"/>
    <property type="match status" value="1"/>
</dbReference>
<evidence type="ECO:0000313" key="9">
    <source>
        <dbReference type="EMBL" id="ACS89405.1"/>
    </source>
</evidence>
<dbReference type="InterPro" id="IPR018269">
    <property type="entry name" value="Ribosomal_uS13_CS"/>
</dbReference>
<evidence type="ECO:0000256" key="5">
    <source>
        <dbReference type="ARBA" id="ARBA00023274"/>
    </source>
</evidence>
<dbReference type="InterPro" id="IPR027437">
    <property type="entry name" value="Rbsml_uS13_C"/>
</dbReference>
<evidence type="ECO:0000256" key="4">
    <source>
        <dbReference type="ARBA" id="ARBA00022980"/>
    </source>
</evidence>
<dbReference type="PROSITE" id="PS00646">
    <property type="entry name" value="RIBOSOMAL_S13_1"/>
    <property type="match status" value="1"/>
</dbReference>
<reference evidence="9 10" key="1">
    <citation type="journal article" date="2009" name="Appl. Environ. Microbiol.">
        <title>Metabolic versatility and indigenous origin of the archaeon Thermococcus sibiricus, isolated from a siberian oil reservoir, as revealed by genome analysis.</title>
        <authorList>
            <person name="Mardanov A.V."/>
            <person name="Ravin N.V."/>
            <person name="Svetlitchnyi V.A."/>
            <person name="Beletsky A.V."/>
            <person name="Miroshnichenko M.L."/>
            <person name="Bonch-Osmolovskaya E.A."/>
            <person name="Skryabin K.G."/>
        </authorList>
    </citation>
    <scope>NUCLEOTIDE SEQUENCE [LARGE SCALE GENOMIC DNA]</scope>
    <source>
        <strain evidence="10">DSM 12597 / MM 739</strain>
    </source>
</reference>
<dbReference type="Proteomes" id="UP000009079">
    <property type="component" value="Chromosome"/>
</dbReference>
<evidence type="ECO:0000313" key="10">
    <source>
        <dbReference type="Proteomes" id="UP000009079"/>
    </source>
</evidence>
<dbReference type="EMBL" id="CP001463">
    <property type="protein sequence ID" value="ACS89405.1"/>
    <property type="molecule type" value="Genomic_DNA"/>
</dbReference>
<dbReference type="NCBIfam" id="NF003140">
    <property type="entry name" value="PRK04053.1"/>
    <property type="match status" value="1"/>
</dbReference>
<proteinExistence type="inferred from homology"/>
<evidence type="ECO:0000256" key="7">
    <source>
        <dbReference type="HAMAP-Rule" id="MF_01315"/>
    </source>
</evidence>
<evidence type="ECO:0000256" key="6">
    <source>
        <dbReference type="ARBA" id="ARBA00063089"/>
    </source>
</evidence>
<dbReference type="PIRSF" id="PIRSF002134">
    <property type="entry name" value="Ribosomal_S13"/>
    <property type="match status" value="1"/>
</dbReference>
<comment type="function">
    <text evidence="7">Located at the top of the head of the 30S subunit, it contacts several helices of the 16S rRNA. In the 70S ribosome it contacts the 23S rRNA (bridge B1a) and protein L5 of the 50S subunit (bridge B1b), connecting the 2 subunits; these bridges are implicated in subunit movement.</text>
</comment>
<dbReference type="InterPro" id="IPR010979">
    <property type="entry name" value="Ribosomal_uS13-like_H2TH"/>
</dbReference>
<dbReference type="AlphaFoldDB" id="C6A1B0"/>
<keyword evidence="3 7" id="KW-0694">RNA-binding</keyword>
<dbReference type="eggNOG" id="arCOG01722">
    <property type="taxonomic scope" value="Archaea"/>
</dbReference>
<dbReference type="InterPro" id="IPR019977">
    <property type="entry name" value="Ribosomal_uS13_archaeal"/>
</dbReference>
<evidence type="ECO:0000256" key="2">
    <source>
        <dbReference type="ARBA" id="ARBA00022730"/>
    </source>
</evidence>
<dbReference type="NCBIfam" id="TIGR03629">
    <property type="entry name" value="uS13_arch"/>
    <property type="match status" value="1"/>
</dbReference>
<accession>C6A1B0</accession>
<dbReference type="PROSITE" id="PS50159">
    <property type="entry name" value="RIBOSOMAL_S13_2"/>
    <property type="match status" value="1"/>
</dbReference>
<sequence>MRYGGVIIMADFRHIVRVANVDIDGHKQLRLALTGIRGIGVNFATVICRIAGLDPKMKAGYLTEEQVKAIEAVLEDPAKHGLPSWILNRPKDYEQGRDMHLIGAKLVMAWREDVNRLRKIRAYRGIRHELGLPLRGQRTRSNFRRGLTLGVSRRKK</sequence>
<keyword evidence="4 7" id="KW-0689">Ribosomal protein</keyword>
<dbReference type="FunFam" id="4.10.910.10:FF:000002">
    <property type="entry name" value="40S ribosomal protein S18"/>
    <property type="match status" value="1"/>
</dbReference>
<dbReference type="GO" id="GO:0019843">
    <property type="term" value="F:rRNA binding"/>
    <property type="evidence" value="ECO:0007669"/>
    <property type="project" value="UniProtKB-UniRule"/>
</dbReference>
<dbReference type="STRING" id="604354.TSIB_0339"/>
<protein>
    <recommendedName>
        <fullName evidence="7">Small ribosomal subunit protein uS13</fullName>
    </recommendedName>
</protein>
<comment type="similarity">
    <text evidence="1 7 8">Belongs to the universal ribosomal protein uS13 family.</text>
</comment>
<evidence type="ECO:0000256" key="1">
    <source>
        <dbReference type="ARBA" id="ARBA00008080"/>
    </source>
</evidence>
<dbReference type="PANTHER" id="PTHR10871">
    <property type="entry name" value="30S RIBOSOMAL PROTEIN S13/40S RIBOSOMAL PROTEIN S18"/>
    <property type="match status" value="1"/>
</dbReference>
<evidence type="ECO:0000256" key="3">
    <source>
        <dbReference type="ARBA" id="ARBA00022884"/>
    </source>
</evidence>
<evidence type="ECO:0000256" key="8">
    <source>
        <dbReference type="RuleBase" id="RU003830"/>
    </source>
</evidence>
<keyword evidence="10" id="KW-1185">Reference proteome</keyword>
<dbReference type="Pfam" id="PF00416">
    <property type="entry name" value="Ribosomal_S13"/>
    <property type="match status" value="1"/>
</dbReference>
<dbReference type="Gene3D" id="1.10.8.50">
    <property type="match status" value="1"/>
</dbReference>
<dbReference type="GO" id="GO:0003735">
    <property type="term" value="F:structural constituent of ribosome"/>
    <property type="evidence" value="ECO:0007669"/>
    <property type="project" value="InterPro"/>
</dbReference>
<comment type="subunit">
    <text evidence="6 7">Part of the 30S ribosomal subunit. Forms a loose heterodimer with protein S19. Forms two bridges to the 50S subunit in the 70S ribosome.</text>
</comment>
<organism evidence="9 10">
    <name type="scientific">Thermococcus sibiricus (strain DSM 12597 / MM 739)</name>
    <dbReference type="NCBI Taxonomy" id="604354"/>
    <lineage>
        <taxon>Archaea</taxon>
        <taxon>Methanobacteriati</taxon>
        <taxon>Methanobacteriota</taxon>
        <taxon>Thermococci</taxon>
        <taxon>Thermococcales</taxon>
        <taxon>Thermococcaceae</taxon>
        <taxon>Thermococcus</taxon>
    </lineage>
</organism>
<dbReference type="SUPFAM" id="SSF46946">
    <property type="entry name" value="S13-like H2TH domain"/>
    <property type="match status" value="1"/>
</dbReference>
<dbReference type="GO" id="GO:0015935">
    <property type="term" value="C:small ribosomal subunit"/>
    <property type="evidence" value="ECO:0007669"/>
    <property type="project" value="TreeGrafter"/>
</dbReference>
<gene>
    <name evidence="7" type="primary">rps13</name>
    <name evidence="9" type="ordered locus">TSIB_0339</name>
</gene>
<dbReference type="KEGG" id="tsi:TSIB_0339"/>
<dbReference type="FunFam" id="1.10.8.50:FF:000001">
    <property type="entry name" value="30S ribosomal protein S13"/>
    <property type="match status" value="1"/>
</dbReference>
<keyword evidence="2 7" id="KW-0699">rRNA-binding</keyword>
<name>C6A1B0_THESM</name>
<dbReference type="InterPro" id="IPR001892">
    <property type="entry name" value="Ribosomal_uS13"/>
</dbReference>
<dbReference type="PANTHER" id="PTHR10871:SF3">
    <property type="entry name" value="SMALL RIBOSOMAL SUBUNIT PROTEIN US13"/>
    <property type="match status" value="1"/>
</dbReference>